<protein>
    <submittedName>
        <fullName evidence="1">Uncharacterized protein</fullName>
    </submittedName>
</protein>
<evidence type="ECO:0000313" key="2">
    <source>
        <dbReference type="Proteomes" id="UP001185331"/>
    </source>
</evidence>
<organism evidence="1 2">
    <name type="scientific">Deinococcus soli</name>
    <name type="common">ex Cha et al. 2016</name>
    <dbReference type="NCBI Taxonomy" id="1309411"/>
    <lineage>
        <taxon>Bacteria</taxon>
        <taxon>Thermotogati</taxon>
        <taxon>Deinococcota</taxon>
        <taxon>Deinococci</taxon>
        <taxon>Deinococcales</taxon>
        <taxon>Deinococcaceae</taxon>
        <taxon>Deinococcus</taxon>
    </lineage>
</organism>
<accession>A0AAE4BLD2</accession>
<dbReference type="EMBL" id="JAVDQK010000005">
    <property type="protein sequence ID" value="MDR6218838.1"/>
    <property type="molecule type" value="Genomic_DNA"/>
</dbReference>
<dbReference type="SUPFAM" id="SSF75011">
    <property type="entry name" value="3-carboxy-cis,cis-mucoante lactonizing enzyme"/>
    <property type="match status" value="1"/>
</dbReference>
<dbReference type="Proteomes" id="UP001185331">
    <property type="component" value="Unassembled WGS sequence"/>
</dbReference>
<comment type="caution">
    <text evidence="1">The sequence shown here is derived from an EMBL/GenBank/DDBJ whole genome shotgun (WGS) entry which is preliminary data.</text>
</comment>
<dbReference type="Gene3D" id="2.60.270.50">
    <property type="match status" value="1"/>
</dbReference>
<dbReference type="RefSeq" id="WP_309853513.1">
    <property type="nucleotide sequence ID" value="NZ_JAVDQJ010000004.1"/>
</dbReference>
<dbReference type="AlphaFoldDB" id="A0AAE4BLD2"/>
<proteinExistence type="predicted"/>
<name>A0AAE4BLD2_9DEIO</name>
<gene>
    <name evidence="1" type="ORF">J2Y00_002435</name>
</gene>
<reference evidence="1" key="1">
    <citation type="submission" date="2023-07" db="EMBL/GenBank/DDBJ databases">
        <title>Sorghum-associated microbial communities from plants grown in Nebraska, USA.</title>
        <authorList>
            <person name="Schachtman D."/>
        </authorList>
    </citation>
    <scope>NUCLEOTIDE SEQUENCE</scope>
    <source>
        <strain evidence="1">BE330</strain>
    </source>
</reference>
<evidence type="ECO:0000313" key="1">
    <source>
        <dbReference type="EMBL" id="MDR6218838.1"/>
    </source>
</evidence>
<sequence length="498" mass="53353">MTKTHNVQATIINNSLHSLTYKDSHFDSGRLADGQHWPQTIASGQTVSVLCYERDFSPIGCSGWVEYSTGSGSLYFAFSNPLGSSNKVGFGNQKSVWNDMESHYDNSVIFSAQMDNPDLWFLGQVISSEGTTNNAAWIVSEFTFSTGVAESNIVMVDVQSAFSATAAASPTREYFSCSDAPTYITGLAQSHFKGLAYTGGRVIFSHTNLDIGAQNGKYMLGDTITGETQGFTVGTYDTAHPGWHHPCGAQACGTFMALGIQEVASPSPSTSEIQIYDIRSAIVHQPVTLIGTIPNPGSNVNGVGMTKELGPDGRYIVAAIDGTTLKLFRSTTSSLTQGTVAFDKIYDQGDFPTSGPGLALITQQDGAIFMVTLNADDDGSNSEMRLFGLHDLDTGAPSWTPLLTQAMPVPDMSESVTLLQKYIVAIVVYNPVIGAALEALLATLGAQYLNSSFRWGKGLTITSETTFQVHASDRNVLPLSRIPLIGSDKDFSVLTWGI</sequence>